<accession>A0A0E9PTJ7</accession>
<reference evidence="1" key="1">
    <citation type="submission" date="2014-11" db="EMBL/GenBank/DDBJ databases">
        <authorList>
            <person name="Amaro Gonzalez C."/>
        </authorList>
    </citation>
    <scope>NUCLEOTIDE SEQUENCE</scope>
</reference>
<organism evidence="1">
    <name type="scientific">Anguilla anguilla</name>
    <name type="common">European freshwater eel</name>
    <name type="synonym">Muraena anguilla</name>
    <dbReference type="NCBI Taxonomy" id="7936"/>
    <lineage>
        <taxon>Eukaryota</taxon>
        <taxon>Metazoa</taxon>
        <taxon>Chordata</taxon>
        <taxon>Craniata</taxon>
        <taxon>Vertebrata</taxon>
        <taxon>Euteleostomi</taxon>
        <taxon>Actinopterygii</taxon>
        <taxon>Neopterygii</taxon>
        <taxon>Teleostei</taxon>
        <taxon>Anguilliformes</taxon>
        <taxon>Anguillidae</taxon>
        <taxon>Anguilla</taxon>
    </lineage>
</organism>
<evidence type="ECO:0000313" key="1">
    <source>
        <dbReference type="EMBL" id="JAH07951.1"/>
    </source>
</evidence>
<protein>
    <submittedName>
        <fullName evidence="1">Uncharacterized protein</fullName>
    </submittedName>
</protein>
<reference evidence="1" key="2">
    <citation type="journal article" date="2015" name="Fish Shellfish Immunol.">
        <title>Early steps in the European eel (Anguilla anguilla)-Vibrio vulnificus interaction in the gills: Role of the RtxA13 toxin.</title>
        <authorList>
            <person name="Callol A."/>
            <person name="Pajuelo D."/>
            <person name="Ebbesson L."/>
            <person name="Teles M."/>
            <person name="MacKenzie S."/>
            <person name="Amaro C."/>
        </authorList>
    </citation>
    <scope>NUCLEOTIDE SEQUENCE</scope>
</reference>
<sequence>MQKVRHKENKQFNKYAREQVVCVLKQQTKHNLQFFFKD</sequence>
<dbReference type="AlphaFoldDB" id="A0A0E9PTJ7"/>
<name>A0A0E9PTJ7_ANGAN</name>
<dbReference type="EMBL" id="GBXM01100626">
    <property type="protein sequence ID" value="JAH07951.1"/>
    <property type="molecule type" value="Transcribed_RNA"/>
</dbReference>
<proteinExistence type="predicted"/>